<dbReference type="GO" id="GO:0005886">
    <property type="term" value="C:plasma membrane"/>
    <property type="evidence" value="ECO:0007669"/>
    <property type="project" value="UniProtKB-SubCell"/>
</dbReference>
<dbReference type="Proteomes" id="UP000010797">
    <property type="component" value="Chromosome"/>
</dbReference>
<evidence type="ECO:0000256" key="2">
    <source>
        <dbReference type="ARBA" id="ARBA00022475"/>
    </source>
</evidence>
<dbReference type="OrthoDB" id="9813917at2"/>
<evidence type="ECO:0000259" key="8">
    <source>
        <dbReference type="Pfam" id="PF06738"/>
    </source>
</evidence>
<dbReference type="Pfam" id="PF06738">
    <property type="entry name" value="ThrE"/>
    <property type="match status" value="1"/>
</dbReference>
<feature type="domain" description="Threonine/serine exporter-like N-terminal" evidence="8">
    <location>
        <begin position="11"/>
        <end position="251"/>
    </location>
</feature>
<dbReference type="InterPro" id="IPR050539">
    <property type="entry name" value="ThrE_Dicarb/AminoAcid_Exp"/>
</dbReference>
<reference evidence="10" key="1">
    <citation type="submission" date="2012-02" db="EMBL/GenBank/DDBJ databases">
        <title>Complete sequence of Desulfitobacterium dichloroeliminans LMG P-21439.</title>
        <authorList>
            <person name="Lucas S."/>
            <person name="Han J."/>
            <person name="Lapidus A."/>
            <person name="Cheng J.-F."/>
            <person name="Goodwin L."/>
            <person name="Pitluck S."/>
            <person name="Peters L."/>
            <person name="Ovchinnikova G."/>
            <person name="Teshima H."/>
            <person name="Detter J.C."/>
            <person name="Han C."/>
            <person name="Tapia R."/>
            <person name="Land M."/>
            <person name="Hauser L."/>
            <person name="Kyrpides N."/>
            <person name="Ivanova N."/>
            <person name="Pagani I."/>
            <person name="Kruse T."/>
            <person name="de Vos W.M."/>
            <person name="Boon N."/>
            <person name="Smidt H."/>
            <person name="Woyke T."/>
        </authorList>
    </citation>
    <scope>NUCLEOTIDE SEQUENCE [LARGE SCALE GENOMIC DNA]</scope>
    <source>
        <strain evidence="10">LMG P-21439 / DCA1</strain>
    </source>
</reference>
<dbReference type="STRING" id="871963.Desdi_0558"/>
<evidence type="ECO:0000256" key="1">
    <source>
        <dbReference type="ARBA" id="ARBA00004651"/>
    </source>
</evidence>
<evidence type="ECO:0000256" key="7">
    <source>
        <dbReference type="SAM" id="Phobius"/>
    </source>
</evidence>
<accession>L0F630</accession>
<dbReference type="RefSeq" id="WP_015261095.1">
    <property type="nucleotide sequence ID" value="NC_019903.1"/>
</dbReference>
<gene>
    <name evidence="9" type="ordered locus">Desdi_0558</name>
</gene>
<keyword evidence="3 7" id="KW-0812">Transmembrane</keyword>
<feature type="transmembrane region" description="Helical" evidence="7">
    <location>
        <begin position="228"/>
        <end position="252"/>
    </location>
</feature>
<name>L0F630_DESDL</name>
<dbReference type="KEGG" id="ddl:Desdi_0558"/>
<dbReference type="GO" id="GO:0022857">
    <property type="term" value="F:transmembrane transporter activity"/>
    <property type="evidence" value="ECO:0007669"/>
    <property type="project" value="InterPro"/>
</dbReference>
<dbReference type="GO" id="GO:0015744">
    <property type="term" value="P:succinate transport"/>
    <property type="evidence" value="ECO:0007669"/>
    <property type="project" value="TreeGrafter"/>
</dbReference>
<feature type="transmembrane region" description="Helical" evidence="7">
    <location>
        <begin position="115"/>
        <end position="135"/>
    </location>
</feature>
<evidence type="ECO:0000256" key="3">
    <source>
        <dbReference type="ARBA" id="ARBA00022692"/>
    </source>
</evidence>
<evidence type="ECO:0000256" key="5">
    <source>
        <dbReference type="ARBA" id="ARBA00023136"/>
    </source>
</evidence>
<organism evidence="9 10">
    <name type="scientific">Desulfitobacterium dichloroeliminans (strain LMG P-21439 / DCA1)</name>
    <dbReference type="NCBI Taxonomy" id="871963"/>
    <lineage>
        <taxon>Bacteria</taxon>
        <taxon>Bacillati</taxon>
        <taxon>Bacillota</taxon>
        <taxon>Clostridia</taxon>
        <taxon>Eubacteriales</taxon>
        <taxon>Desulfitobacteriaceae</taxon>
        <taxon>Desulfitobacterium</taxon>
    </lineage>
</organism>
<dbReference type="PANTHER" id="PTHR34390:SF2">
    <property type="entry name" value="SUCCINATE TRANSPORTER SUBUNIT YJJP-RELATED"/>
    <property type="match status" value="1"/>
</dbReference>
<feature type="transmembrane region" description="Helical" evidence="7">
    <location>
        <begin position="166"/>
        <end position="186"/>
    </location>
</feature>
<dbReference type="EMBL" id="CP003344">
    <property type="protein sequence ID" value="AGA68091.1"/>
    <property type="molecule type" value="Genomic_DNA"/>
</dbReference>
<dbReference type="HOGENOM" id="CLU_070277_0_0_9"/>
<feature type="transmembrane region" description="Helical" evidence="7">
    <location>
        <begin position="198"/>
        <end position="216"/>
    </location>
</feature>
<evidence type="ECO:0000256" key="6">
    <source>
        <dbReference type="ARBA" id="ARBA00034125"/>
    </source>
</evidence>
<sequence>MNAALGEVMEVCLLAGKIMLQGGAEIYRIEDTMNRIARSCAVKEANSYVTPTGIFLSLQGQERDQEQTKFLRIYDRQIDLNKIVSVNDVSRKLGDGELTLQQAHDVLLSLEKSKFLYPFWLQLLAAALTSGFFSLTFGGTGIDFLPSVAAGGLGFLLYAKASRRIAVKFFAEIFAAFTIGFIAYFFYYLGLHIQIDKVIIGSVMPLVPGVLITNAVRDLMAGDLIAGLARGTEAFLTAFAIGTGVAVVLAVLM</sequence>
<comment type="subcellular location">
    <subcellularLocation>
        <location evidence="1">Cell membrane</location>
        <topology evidence="1">Multi-pass membrane protein</topology>
    </subcellularLocation>
</comment>
<feature type="transmembrane region" description="Helical" evidence="7">
    <location>
        <begin position="141"/>
        <end position="159"/>
    </location>
</feature>
<evidence type="ECO:0000313" key="9">
    <source>
        <dbReference type="EMBL" id="AGA68091.1"/>
    </source>
</evidence>
<keyword evidence="5 7" id="KW-0472">Membrane</keyword>
<dbReference type="InterPro" id="IPR010619">
    <property type="entry name" value="ThrE-like_N"/>
</dbReference>
<dbReference type="PANTHER" id="PTHR34390">
    <property type="entry name" value="UPF0442 PROTEIN YJJB-RELATED"/>
    <property type="match status" value="1"/>
</dbReference>
<dbReference type="eggNOG" id="COG2966">
    <property type="taxonomic scope" value="Bacteria"/>
</dbReference>
<keyword evidence="4 7" id="KW-1133">Transmembrane helix</keyword>
<comment type="similarity">
    <text evidence="6">Belongs to the ThrE exporter (TC 2.A.79) family.</text>
</comment>
<evidence type="ECO:0000256" key="4">
    <source>
        <dbReference type="ARBA" id="ARBA00022989"/>
    </source>
</evidence>
<proteinExistence type="inferred from homology"/>
<dbReference type="AlphaFoldDB" id="L0F630"/>
<keyword evidence="10" id="KW-1185">Reference proteome</keyword>
<protein>
    <recommendedName>
        <fullName evidence="8">Threonine/serine exporter-like N-terminal domain-containing protein</fullName>
    </recommendedName>
</protein>
<keyword evidence="2" id="KW-1003">Cell membrane</keyword>
<evidence type="ECO:0000313" key="10">
    <source>
        <dbReference type="Proteomes" id="UP000010797"/>
    </source>
</evidence>